<keyword evidence="2" id="KW-1185">Reference proteome</keyword>
<sequence>MIGISFQSQQYYDYQDLKSLQDILKIDSIGSNYIYEDEQIIEYQIDRSKCLRLSDLIYLINEKYFKLYLGQLLTLFNNLLEKVIQLQIEHNINHQYLDDNRIWLIFQDSNQCLNINYTYINYTIAFTGYQCQLYEQGQDLIIPAEQKIQQIIKDILNNFKNNKIYINDSQKDKIIKYIYDPIITECNKQNIQNTLKLLLDILKQFKFNKEQQTIELDQNIIQKIDKRMITKGKVQDYWKELIQNIKGESSFIIENVIISKIKHLIFFFEFKRSSSINDDNKMEVVNQLKSFQDKYKSIFEKKAQNIIQQQFENTLNKQMENYKFDIYEEEKTNILNSLLNRILNMKLNKYFQNSPHYFFKTDSNQILQYQLNLITKLSQPIIIEEVELLIDFKILTLINELI</sequence>
<gene>
    <name evidence="1" type="ORF">PPRIM_AZ9-3.1.T0800208</name>
</gene>
<dbReference type="EMBL" id="CAJJDM010000083">
    <property type="protein sequence ID" value="CAD8088344.1"/>
    <property type="molecule type" value="Genomic_DNA"/>
</dbReference>
<dbReference type="AlphaFoldDB" id="A0A8S1NP03"/>
<name>A0A8S1NP03_PARPR</name>
<evidence type="ECO:0000313" key="2">
    <source>
        <dbReference type="Proteomes" id="UP000688137"/>
    </source>
</evidence>
<evidence type="ECO:0000313" key="1">
    <source>
        <dbReference type="EMBL" id="CAD8088344.1"/>
    </source>
</evidence>
<accession>A0A8S1NP03</accession>
<proteinExistence type="predicted"/>
<organism evidence="1 2">
    <name type="scientific">Paramecium primaurelia</name>
    <dbReference type="NCBI Taxonomy" id="5886"/>
    <lineage>
        <taxon>Eukaryota</taxon>
        <taxon>Sar</taxon>
        <taxon>Alveolata</taxon>
        <taxon>Ciliophora</taxon>
        <taxon>Intramacronucleata</taxon>
        <taxon>Oligohymenophorea</taxon>
        <taxon>Peniculida</taxon>
        <taxon>Parameciidae</taxon>
        <taxon>Paramecium</taxon>
    </lineage>
</organism>
<dbReference type="Proteomes" id="UP000688137">
    <property type="component" value="Unassembled WGS sequence"/>
</dbReference>
<dbReference type="OMA" id="HQYLDEN"/>
<comment type="caution">
    <text evidence="1">The sequence shown here is derived from an EMBL/GenBank/DDBJ whole genome shotgun (WGS) entry which is preliminary data.</text>
</comment>
<protein>
    <submittedName>
        <fullName evidence="1">Uncharacterized protein</fullName>
    </submittedName>
</protein>
<reference evidence="1" key="1">
    <citation type="submission" date="2021-01" db="EMBL/GenBank/DDBJ databases">
        <authorList>
            <consortium name="Genoscope - CEA"/>
            <person name="William W."/>
        </authorList>
    </citation>
    <scope>NUCLEOTIDE SEQUENCE</scope>
</reference>